<feature type="compositionally biased region" description="Polar residues" evidence="2">
    <location>
        <begin position="644"/>
        <end position="657"/>
    </location>
</feature>
<evidence type="ECO:0000313" key="4">
    <source>
        <dbReference type="EMBL" id="KAJ3997478.1"/>
    </source>
</evidence>
<feature type="compositionally biased region" description="Polar residues" evidence="2">
    <location>
        <begin position="440"/>
        <end position="449"/>
    </location>
</feature>
<feature type="compositionally biased region" description="Low complexity" evidence="2">
    <location>
        <begin position="510"/>
        <end position="542"/>
    </location>
</feature>
<feature type="signal peptide" evidence="3">
    <location>
        <begin position="1"/>
        <end position="18"/>
    </location>
</feature>
<evidence type="ECO:0000313" key="5">
    <source>
        <dbReference type="Proteomes" id="UP001163828"/>
    </source>
</evidence>
<dbReference type="PANTHER" id="PTHR21974">
    <property type="entry name" value="RE15880P"/>
    <property type="match status" value="1"/>
</dbReference>
<feature type="compositionally biased region" description="Polar residues" evidence="2">
    <location>
        <begin position="458"/>
        <end position="467"/>
    </location>
</feature>
<feature type="compositionally biased region" description="Pro residues" evidence="2">
    <location>
        <begin position="472"/>
        <end position="500"/>
    </location>
</feature>
<accession>A0ABQ8QG58</accession>
<feature type="compositionally biased region" description="Low complexity" evidence="2">
    <location>
        <begin position="600"/>
        <end position="610"/>
    </location>
</feature>
<keyword evidence="1" id="KW-0175">Coiled coil</keyword>
<feature type="region of interest" description="Disordered" evidence="2">
    <location>
        <begin position="418"/>
        <end position="673"/>
    </location>
</feature>
<dbReference type="PANTHER" id="PTHR21974:SF2">
    <property type="entry name" value="RE15880P"/>
    <property type="match status" value="1"/>
</dbReference>
<feature type="chain" id="PRO_5047088082" evidence="3">
    <location>
        <begin position="19"/>
        <end position="688"/>
    </location>
</feature>
<comment type="caution">
    <text evidence="4">The sequence shown here is derived from an EMBL/GenBank/DDBJ whole genome shotgun (WGS) entry which is preliminary data.</text>
</comment>
<feature type="compositionally biased region" description="Low complexity" evidence="2">
    <location>
        <begin position="658"/>
        <end position="673"/>
    </location>
</feature>
<dbReference type="Proteomes" id="UP001163828">
    <property type="component" value="Unassembled WGS sequence"/>
</dbReference>
<protein>
    <submittedName>
        <fullName evidence="4">Uncharacterized protein</fullName>
    </submittedName>
</protein>
<keyword evidence="5" id="KW-1185">Reference proteome</keyword>
<organism evidence="4 5">
    <name type="scientific">Lentinula boryana</name>
    <dbReference type="NCBI Taxonomy" id="40481"/>
    <lineage>
        <taxon>Eukaryota</taxon>
        <taxon>Fungi</taxon>
        <taxon>Dikarya</taxon>
        <taxon>Basidiomycota</taxon>
        <taxon>Agaricomycotina</taxon>
        <taxon>Agaricomycetes</taxon>
        <taxon>Agaricomycetidae</taxon>
        <taxon>Agaricales</taxon>
        <taxon>Marasmiineae</taxon>
        <taxon>Omphalotaceae</taxon>
        <taxon>Lentinula</taxon>
    </lineage>
</organism>
<keyword evidence="3" id="KW-0732">Signal</keyword>
<sequence length="688" mass="75471">MVYNSFAIILLFCTSAVAVNREHAPKVRQLVNTVIRSTIDSLRYQLHTSSYHSDSPKSLYRNNMATHTRSQILSSATYHLSLLQKIETLQYAPSALKQQSKYLHDIEVELGKIKQEVQQLGEKTKKERKEHEELRDSTTRKLAAKLKGKAGIEKFEAKKEKEEREYVEALENEMRERGKQTMLETMIEEAKKVKLDLEEKSNRLDATKKELSNLYHQVFDGPTVEFPRDDVLERELASAQATYDRVQAMLNSHSQAVNLLTQADQMLAMSLKKIDQALGYSTWDLYGGGNLSDMMERDALSTSAVYAAKAEMLVNHARSTSADVQAVGPLRVHDISLLGDVFFDNIFSDIRVHHQIQNNKDELAAASQRLKAQLRAARQRAQLAGADLVEASEVLAECNKELERYRREVFLRITGSADPLSEDEGSVDRSDLTAPPPSYGETSNTTHVSSDPLVARSENPQASSRSNGPSPMSTPPGPPPKFSRYAPPPGPPPSGTPPPRLGRMVSAPNSTASRSSMSTGRSRSMRMPEPSFPFTTTPVTSSAALTVPSPHNPRSRNESGSASSSSHRRSRSSVSSSKTTSGQSGLLLEPKVSGHRRSRSSVSSSSASGSKPDQDKALPPIESRFKQGPTIQLSPPLSLPPSILNRTSTTATQAPGDSSNVSSRSPSPEVVIPAHWGSKNPFAAMMMG</sequence>
<feature type="coiled-coil region" evidence="1">
    <location>
        <begin position="353"/>
        <end position="408"/>
    </location>
</feature>
<gene>
    <name evidence="4" type="ORF">F5050DRAFT_1416623</name>
</gene>
<reference evidence="4" key="1">
    <citation type="submission" date="2022-08" db="EMBL/GenBank/DDBJ databases">
        <authorList>
            <consortium name="DOE Joint Genome Institute"/>
            <person name="Min B."/>
            <person name="Riley R."/>
            <person name="Sierra-Patev S."/>
            <person name="Naranjo-Ortiz M."/>
            <person name="Looney B."/>
            <person name="Konkel Z."/>
            <person name="Slot J.C."/>
            <person name="Sakamoto Y."/>
            <person name="Steenwyk J.L."/>
            <person name="Rokas A."/>
            <person name="Carro J."/>
            <person name="Camarero S."/>
            <person name="Ferreira P."/>
            <person name="Molpeceres G."/>
            <person name="Ruiz-Duenas F.J."/>
            <person name="Serrano A."/>
            <person name="Henrissat B."/>
            <person name="Drula E."/>
            <person name="Hughes K.W."/>
            <person name="Mata J.L."/>
            <person name="Ishikawa N.K."/>
            <person name="Vargas-Isla R."/>
            <person name="Ushijima S."/>
            <person name="Smith C.A."/>
            <person name="Ahrendt S."/>
            <person name="Andreopoulos W."/>
            <person name="He G."/>
            <person name="Labutti K."/>
            <person name="Lipzen A."/>
            <person name="Ng V."/>
            <person name="Sandor L."/>
            <person name="Barry K."/>
            <person name="Martinez A.T."/>
            <person name="Xiao Y."/>
            <person name="Gibbons J.G."/>
            <person name="Terashima K."/>
            <person name="Hibbett D.S."/>
            <person name="Grigoriev I.V."/>
        </authorList>
    </citation>
    <scope>NUCLEOTIDE SEQUENCE</scope>
    <source>
        <strain evidence="4">TFB10827</strain>
    </source>
</reference>
<evidence type="ECO:0000256" key="3">
    <source>
        <dbReference type="SAM" id="SignalP"/>
    </source>
</evidence>
<evidence type="ECO:0000256" key="2">
    <source>
        <dbReference type="SAM" id="MobiDB-lite"/>
    </source>
</evidence>
<evidence type="ECO:0000256" key="1">
    <source>
        <dbReference type="SAM" id="Coils"/>
    </source>
</evidence>
<name>A0ABQ8QG58_9AGAR</name>
<proteinExistence type="predicted"/>
<feature type="compositionally biased region" description="Low complexity" evidence="2">
    <location>
        <begin position="633"/>
        <end position="642"/>
    </location>
</feature>
<dbReference type="EMBL" id="MU790581">
    <property type="protein sequence ID" value="KAJ3997478.1"/>
    <property type="molecule type" value="Genomic_DNA"/>
</dbReference>
<feature type="coiled-coil region" evidence="1">
    <location>
        <begin position="103"/>
        <end position="217"/>
    </location>
</feature>